<gene>
    <name evidence="2" type="ORF">FA727_10710</name>
</gene>
<protein>
    <submittedName>
        <fullName evidence="2">Uncharacterized protein</fullName>
    </submittedName>
</protein>
<evidence type="ECO:0000313" key="3">
    <source>
        <dbReference type="Proteomes" id="UP000307756"/>
    </source>
</evidence>
<feature type="transmembrane region" description="Helical" evidence="1">
    <location>
        <begin position="6"/>
        <end position="27"/>
    </location>
</feature>
<proteinExistence type="predicted"/>
<evidence type="ECO:0000256" key="1">
    <source>
        <dbReference type="SAM" id="Phobius"/>
    </source>
</evidence>
<keyword evidence="1" id="KW-0472">Membrane</keyword>
<keyword evidence="1" id="KW-1133">Transmembrane helix</keyword>
<dbReference type="EMBL" id="SWBM01000001">
    <property type="protein sequence ID" value="TKC19976.1"/>
    <property type="molecule type" value="Genomic_DNA"/>
</dbReference>
<organism evidence="2 3">
    <name type="scientific">Robertmurraya kyonggiensis</name>
    <dbReference type="NCBI Taxonomy" id="1037680"/>
    <lineage>
        <taxon>Bacteria</taxon>
        <taxon>Bacillati</taxon>
        <taxon>Bacillota</taxon>
        <taxon>Bacilli</taxon>
        <taxon>Bacillales</taxon>
        <taxon>Bacillaceae</taxon>
        <taxon>Robertmurraya</taxon>
    </lineage>
</organism>
<evidence type="ECO:0000313" key="2">
    <source>
        <dbReference type="EMBL" id="TKC19976.1"/>
    </source>
</evidence>
<keyword evidence="1" id="KW-0812">Transmembrane</keyword>
<accession>A0A4U1DFC9</accession>
<reference evidence="2 3" key="1">
    <citation type="journal article" date="2011" name="J. Microbiol.">
        <title>Bacillus kyonggiensis sp. nov., isolated from soil of a lettuce field.</title>
        <authorList>
            <person name="Dong K."/>
            <person name="Lee S."/>
        </authorList>
    </citation>
    <scope>NUCLEOTIDE SEQUENCE [LARGE SCALE GENOMIC DNA]</scope>
    <source>
        <strain evidence="2 3">NB22</strain>
    </source>
</reference>
<dbReference type="AlphaFoldDB" id="A0A4U1DFC9"/>
<feature type="transmembrane region" description="Helical" evidence="1">
    <location>
        <begin position="39"/>
        <end position="61"/>
    </location>
</feature>
<name>A0A4U1DFC9_9BACI</name>
<comment type="caution">
    <text evidence="2">The sequence shown here is derived from an EMBL/GenBank/DDBJ whole genome shotgun (WGS) entry which is preliminary data.</text>
</comment>
<dbReference type="Proteomes" id="UP000307756">
    <property type="component" value="Unassembled WGS sequence"/>
</dbReference>
<keyword evidence="3" id="KW-1185">Reference proteome</keyword>
<sequence length="69" mass="7977">MEVLLTSIFSAIIIFITIFSLMKAFIIAYKRNEISLRRFIVYSTSSIVIGIIVASLLPFGYQKIFDYLY</sequence>